<accession>A0A8J2T1U1</accession>
<comment type="caution">
    <text evidence="2">The sequence shown here is derived from an EMBL/GenBank/DDBJ whole genome shotgun (WGS) entry which is preliminary data.</text>
</comment>
<sequence>MLKTPRRRGTEDDEEQHRQAKRAAPDAVWATELPTDLWKRCLDFAYGPATACVDPLAPLKAAATLAMVSRGTQRAMADPGLWKDLARGSERCGCDKIVLAADVGGFSAQNGRPWRVLGRALRDFLKKCTHCRAVEAPIRVPFGVRLCNACATIRPGGALIREGRARDDYHLAAADLVKLPFLDTPRRSAPPPVPDFTEAPPVTQSPALVFSPRSGEVALDVAPPVEERVFGGAPFLSPPPYTRAPPAERVFARRHLVFAQQRRFGTAAAVDVLDRDADAARTAVDAARRAAATEELLQAYSL</sequence>
<evidence type="ECO:0000256" key="1">
    <source>
        <dbReference type="SAM" id="MobiDB-lite"/>
    </source>
</evidence>
<organism evidence="2 3">
    <name type="scientific">Pelagomonas calceolata</name>
    <dbReference type="NCBI Taxonomy" id="35677"/>
    <lineage>
        <taxon>Eukaryota</taxon>
        <taxon>Sar</taxon>
        <taxon>Stramenopiles</taxon>
        <taxon>Ochrophyta</taxon>
        <taxon>Pelagophyceae</taxon>
        <taxon>Pelagomonadales</taxon>
        <taxon>Pelagomonadaceae</taxon>
        <taxon>Pelagomonas</taxon>
    </lineage>
</organism>
<name>A0A8J2T1U1_9STRA</name>
<dbReference type="AlphaFoldDB" id="A0A8J2T1U1"/>
<proteinExistence type="predicted"/>
<dbReference type="Proteomes" id="UP000789595">
    <property type="component" value="Unassembled WGS sequence"/>
</dbReference>
<evidence type="ECO:0000313" key="3">
    <source>
        <dbReference type="Proteomes" id="UP000789595"/>
    </source>
</evidence>
<reference evidence="2" key="1">
    <citation type="submission" date="2021-11" db="EMBL/GenBank/DDBJ databases">
        <authorList>
            <consortium name="Genoscope - CEA"/>
            <person name="William W."/>
        </authorList>
    </citation>
    <scope>NUCLEOTIDE SEQUENCE</scope>
</reference>
<gene>
    <name evidence="2" type="ORF">PECAL_6P11970</name>
</gene>
<keyword evidence="3" id="KW-1185">Reference proteome</keyword>
<feature type="region of interest" description="Disordered" evidence="1">
    <location>
        <begin position="1"/>
        <end position="25"/>
    </location>
</feature>
<evidence type="ECO:0000313" key="2">
    <source>
        <dbReference type="EMBL" id="CAH0379569.1"/>
    </source>
</evidence>
<protein>
    <submittedName>
        <fullName evidence="2">Uncharacterized protein</fullName>
    </submittedName>
</protein>
<dbReference type="EMBL" id="CAKKNE010000006">
    <property type="protein sequence ID" value="CAH0379569.1"/>
    <property type="molecule type" value="Genomic_DNA"/>
</dbReference>